<comment type="caution">
    <text evidence="4">The sequence shown here is derived from an EMBL/GenBank/DDBJ whole genome shotgun (WGS) entry which is preliminary data.</text>
</comment>
<proteinExistence type="predicted"/>
<organism evidence="4 5">
    <name type="scientific">Acorus calamus</name>
    <name type="common">Sweet flag</name>
    <dbReference type="NCBI Taxonomy" id="4465"/>
    <lineage>
        <taxon>Eukaryota</taxon>
        <taxon>Viridiplantae</taxon>
        <taxon>Streptophyta</taxon>
        <taxon>Embryophyta</taxon>
        <taxon>Tracheophyta</taxon>
        <taxon>Spermatophyta</taxon>
        <taxon>Magnoliopsida</taxon>
        <taxon>Liliopsida</taxon>
        <taxon>Acoraceae</taxon>
        <taxon>Acorus</taxon>
    </lineage>
</organism>
<dbReference type="Pfam" id="PF01113">
    <property type="entry name" value="DapB_N"/>
    <property type="match status" value="1"/>
</dbReference>
<dbReference type="GO" id="GO:0009089">
    <property type="term" value="P:lysine biosynthetic process via diaminopimelate"/>
    <property type="evidence" value="ECO:0007669"/>
    <property type="project" value="InterPro"/>
</dbReference>
<name>A0AAV9C602_ACOCL</name>
<dbReference type="AlphaFoldDB" id="A0AAV9C602"/>
<dbReference type="GO" id="GO:0008839">
    <property type="term" value="F:4-hydroxy-tetrahydrodipicolinate reductase"/>
    <property type="evidence" value="ECO:0007669"/>
    <property type="project" value="InterPro"/>
</dbReference>
<reference evidence="4" key="2">
    <citation type="submission" date="2023-06" db="EMBL/GenBank/DDBJ databases">
        <authorList>
            <person name="Ma L."/>
            <person name="Liu K.-W."/>
            <person name="Li Z."/>
            <person name="Hsiao Y.-Y."/>
            <person name="Qi Y."/>
            <person name="Fu T."/>
            <person name="Tang G."/>
            <person name="Zhang D."/>
            <person name="Sun W.-H."/>
            <person name="Liu D.-K."/>
            <person name="Li Y."/>
            <person name="Chen G.-Z."/>
            <person name="Liu X.-D."/>
            <person name="Liao X.-Y."/>
            <person name="Jiang Y.-T."/>
            <person name="Yu X."/>
            <person name="Hao Y."/>
            <person name="Huang J."/>
            <person name="Zhao X.-W."/>
            <person name="Ke S."/>
            <person name="Chen Y.-Y."/>
            <person name="Wu W.-L."/>
            <person name="Hsu J.-L."/>
            <person name="Lin Y.-F."/>
            <person name="Huang M.-D."/>
            <person name="Li C.-Y."/>
            <person name="Huang L."/>
            <person name="Wang Z.-W."/>
            <person name="Zhao X."/>
            <person name="Zhong W.-Y."/>
            <person name="Peng D.-H."/>
            <person name="Ahmad S."/>
            <person name="Lan S."/>
            <person name="Zhang J.-S."/>
            <person name="Tsai W.-C."/>
            <person name="Van De Peer Y."/>
            <person name="Liu Z.-J."/>
        </authorList>
    </citation>
    <scope>NUCLEOTIDE SEQUENCE</scope>
    <source>
        <strain evidence="4">CP</strain>
        <tissue evidence="4">Leaves</tissue>
    </source>
</reference>
<dbReference type="GO" id="GO:0019877">
    <property type="term" value="P:diaminopimelate biosynthetic process"/>
    <property type="evidence" value="ECO:0007669"/>
    <property type="project" value="TreeGrafter"/>
</dbReference>
<evidence type="ECO:0000313" key="5">
    <source>
        <dbReference type="Proteomes" id="UP001180020"/>
    </source>
</evidence>
<dbReference type="InterPro" id="IPR023940">
    <property type="entry name" value="DHDPR_bac"/>
</dbReference>
<protein>
    <recommendedName>
        <fullName evidence="3">Dihydrodipicolinate reductase N-terminal domain-containing protein</fullName>
    </recommendedName>
</protein>
<dbReference type="PANTHER" id="PTHR20836">
    <property type="entry name" value="DIHYDRODIPICOLINATE REDUCTASE"/>
    <property type="match status" value="1"/>
</dbReference>
<dbReference type="SUPFAM" id="SSF51735">
    <property type="entry name" value="NAD(P)-binding Rossmann-fold domains"/>
    <property type="match status" value="1"/>
</dbReference>
<evidence type="ECO:0000256" key="2">
    <source>
        <dbReference type="ARBA" id="ARBA00023002"/>
    </source>
</evidence>
<dbReference type="EMBL" id="JAUJYO010000021">
    <property type="protein sequence ID" value="KAK1284518.1"/>
    <property type="molecule type" value="Genomic_DNA"/>
</dbReference>
<dbReference type="Proteomes" id="UP001180020">
    <property type="component" value="Unassembled WGS sequence"/>
</dbReference>
<dbReference type="PANTHER" id="PTHR20836:SF0">
    <property type="entry name" value="4-HYDROXY-TETRAHYDRODIPICOLINATE REDUCTASE 1, CHLOROPLASTIC-RELATED"/>
    <property type="match status" value="1"/>
</dbReference>
<accession>A0AAV9C602</accession>
<evidence type="ECO:0000259" key="3">
    <source>
        <dbReference type="Pfam" id="PF01113"/>
    </source>
</evidence>
<reference evidence="4" key="1">
    <citation type="journal article" date="2023" name="Nat. Commun.">
        <title>Diploid and tetraploid genomes of Acorus and the evolution of monocots.</title>
        <authorList>
            <person name="Ma L."/>
            <person name="Liu K.W."/>
            <person name="Li Z."/>
            <person name="Hsiao Y.Y."/>
            <person name="Qi Y."/>
            <person name="Fu T."/>
            <person name="Tang G.D."/>
            <person name="Zhang D."/>
            <person name="Sun W.H."/>
            <person name="Liu D.K."/>
            <person name="Li Y."/>
            <person name="Chen G.Z."/>
            <person name="Liu X.D."/>
            <person name="Liao X.Y."/>
            <person name="Jiang Y.T."/>
            <person name="Yu X."/>
            <person name="Hao Y."/>
            <person name="Huang J."/>
            <person name="Zhao X.W."/>
            <person name="Ke S."/>
            <person name="Chen Y.Y."/>
            <person name="Wu W.L."/>
            <person name="Hsu J.L."/>
            <person name="Lin Y.F."/>
            <person name="Huang M.D."/>
            <person name="Li C.Y."/>
            <person name="Huang L."/>
            <person name="Wang Z.W."/>
            <person name="Zhao X."/>
            <person name="Zhong W.Y."/>
            <person name="Peng D.H."/>
            <person name="Ahmad S."/>
            <person name="Lan S."/>
            <person name="Zhang J.S."/>
            <person name="Tsai W.C."/>
            <person name="Van de Peer Y."/>
            <person name="Liu Z.J."/>
        </authorList>
    </citation>
    <scope>NUCLEOTIDE SEQUENCE</scope>
    <source>
        <strain evidence="4">CP</strain>
    </source>
</reference>
<evidence type="ECO:0000256" key="1">
    <source>
        <dbReference type="ARBA" id="ARBA00022857"/>
    </source>
</evidence>
<gene>
    <name evidence="4" type="ORF">QJS10_CPB21g00486</name>
</gene>
<dbReference type="InterPro" id="IPR000846">
    <property type="entry name" value="DapB_N"/>
</dbReference>
<keyword evidence="1" id="KW-0521">NADP</keyword>
<dbReference type="InterPro" id="IPR036291">
    <property type="entry name" value="NAD(P)-bd_dom_sf"/>
</dbReference>
<sequence length="154" mass="16661">MSCLVLQNLTVLLHRATNRRSSPLSDQNPSAGGECRTVRFHHRMRNLSIRSESAADTNNGMPKLSQYLSFPLLVNGCTGNMGKEVIKAATNVGLRVVPVSFSSREGSDRVVQVDGVDIKIHGPSERDGILASLVQQHQGLVVVDFTLPTAVNAK</sequence>
<dbReference type="Gene3D" id="3.40.50.720">
    <property type="entry name" value="NAD(P)-binding Rossmann-like Domain"/>
    <property type="match status" value="1"/>
</dbReference>
<feature type="domain" description="Dihydrodipicolinate reductase N-terminal" evidence="3">
    <location>
        <begin position="72"/>
        <end position="152"/>
    </location>
</feature>
<keyword evidence="5" id="KW-1185">Reference proteome</keyword>
<dbReference type="GO" id="GO:0009570">
    <property type="term" value="C:chloroplast stroma"/>
    <property type="evidence" value="ECO:0007669"/>
    <property type="project" value="TreeGrafter"/>
</dbReference>
<evidence type="ECO:0000313" key="4">
    <source>
        <dbReference type="EMBL" id="KAK1284518.1"/>
    </source>
</evidence>
<keyword evidence="2" id="KW-0560">Oxidoreductase</keyword>